<accession>A0A6I6F7D3</accession>
<proteinExistence type="predicted"/>
<protein>
    <recommendedName>
        <fullName evidence="3">GNAT family N-acetyltransferase</fullName>
    </recommendedName>
</protein>
<gene>
    <name evidence="1" type="ORF">GOM49_15955</name>
</gene>
<dbReference type="EMBL" id="CP046522">
    <property type="protein sequence ID" value="QGU96387.1"/>
    <property type="molecule type" value="Genomic_DNA"/>
</dbReference>
<evidence type="ECO:0008006" key="3">
    <source>
        <dbReference type="Google" id="ProtNLM"/>
    </source>
</evidence>
<dbReference type="Proteomes" id="UP000422764">
    <property type="component" value="Chromosome"/>
</dbReference>
<keyword evidence="2" id="KW-1185">Reference proteome</keyword>
<evidence type="ECO:0000313" key="2">
    <source>
        <dbReference type="Proteomes" id="UP000422764"/>
    </source>
</evidence>
<name>A0A6I6F7D3_9CLOT</name>
<sequence length="71" mass="8082">MENEHIIRNTQSSDSKELIKLMNEVAGETDYLSFEKGAIKIPVEVESKYIQDTLNKDNCLIVPKGPILYAR</sequence>
<dbReference type="AlphaFoldDB" id="A0A6I6F7D3"/>
<evidence type="ECO:0000313" key="1">
    <source>
        <dbReference type="EMBL" id="QGU96387.1"/>
    </source>
</evidence>
<reference evidence="1 2" key="1">
    <citation type="submission" date="2019-12" db="EMBL/GenBank/DDBJ databases">
        <title>Genome sequenceing of Clostridium bovifaecis.</title>
        <authorList>
            <person name="Yao Y."/>
        </authorList>
    </citation>
    <scope>NUCLEOTIDE SEQUENCE [LARGE SCALE GENOMIC DNA]</scope>
    <source>
        <strain evidence="1 2">BXX</strain>
    </source>
</reference>
<organism evidence="1 2">
    <name type="scientific">Clostridium bovifaecis</name>
    <dbReference type="NCBI Taxonomy" id="2184719"/>
    <lineage>
        <taxon>Bacteria</taxon>
        <taxon>Bacillati</taxon>
        <taxon>Bacillota</taxon>
        <taxon>Clostridia</taxon>
        <taxon>Eubacteriales</taxon>
        <taxon>Clostridiaceae</taxon>
        <taxon>Clostridium</taxon>
    </lineage>
</organism>